<proteinExistence type="predicted"/>
<evidence type="ECO:0000313" key="3">
    <source>
        <dbReference type="Proteomes" id="UP000288716"/>
    </source>
</evidence>
<keyword evidence="2" id="KW-0808">Transferase</keyword>
<dbReference type="Pfam" id="PF00685">
    <property type="entry name" value="Sulfotransfer_1"/>
    <property type="match status" value="1"/>
</dbReference>
<name>A0A443S213_9ACAR</name>
<dbReference type="InterPro" id="IPR000863">
    <property type="entry name" value="Sulfotransferase_dom"/>
</dbReference>
<dbReference type="AlphaFoldDB" id="A0A443S213"/>
<evidence type="ECO:0000313" key="2">
    <source>
        <dbReference type="EMBL" id="RWS21534.1"/>
    </source>
</evidence>
<dbReference type="Gene3D" id="3.40.50.300">
    <property type="entry name" value="P-loop containing nucleotide triphosphate hydrolases"/>
    <property type="match status" value="1"/>
</dbReference>
<comment type="caution">
    <text evidence="2">The sequence shown here is derived from an EMBL/GenBank/DDBJ whole genome shotgun (WGS) entry which is preliminary data.</text>
</comment>
<protein>
    <submittedName>
        <fullName evidence="2">Sulfotransferase 1C2-like protein</fullName>
    </submittedName>
</protein>
<dbReference type="Proteomes" id="UP000288716">
    <property type="component" value="Unassembled WGS sequence"/>
</dbReference>
<dbReference type="OrthoDB" id="205623at2759"/>
<organism evidence="2 3">
    <name type="scientific">Leptotrombidium deliense</name>
    <dbReference type="NCBI Taxonomy" id="299467"/>
    <lineage>
        <taxon>Eukaryota</taxon>
        <taxon>Metazoa</taxon>
        <taxon>Ecdysozoa</taxon>
        <taxon>Arthropoda</taxon>
        <taxon>Chelicerata</taxon>
        <taxon>Arachnida</taxon>
        <taxon>Acari</taxon>
        <taxon>Acariformes</taxon>
        <taxon>Trombidiformes</taxon>
        <taxon>Prostigmata</taxon>
        <taxon>Anystina</taxon>
        <taxon>Parasitengona</taxon>
        <taxon>Trombiculoidea</taxon>
        <taxon>Trombiculidae</taxon>
        <taxon>Leptotrombidium</taxon>
    </lineage>
</organism>
<feature type="domain" description="Sulfotransferase" evidence="1">
    <location>
        <begin position="37"/>
        <end position="83"/>
    </location>
</feature>
<gene>
    <name evidence="2" type="ORF">B4U80_06741</name>
</gene>
<dbReference type="InterPro" id="IPR027417">
    <property type="entry name" value="P-loop_NTPase"/>
</dbReference>
<dbReference type="SUPFAM" id="SSF52540">
    <property type="entry name" value="P-loop containing nucleoside triphosphate hydrolases"/>
    <property type="match status" value="1"/>
</dbReference>
<dbReference type="EMBL" id="NCKV01011807">
    <property type="protein sequence ID" value="RWS21534.1"/>
    <property type="molecule type" value="Genomic_DNA"/>
</dbReference>
<reference evidence="2 3" key="1">
    <citation type="journal article" date="2018" name="Gigascience">
        <title>Genomes of trombidid mites reveal novel predicted allergens and laterally-transferred genes associated with secondary metabolism.</title>
        <authorList>
            <person name="Dong X."/>
            <person name="Chaisiri K."/>
            <person name="Xia D."/>
            <person name="Armstrong S.D."/>
            <person name="Fang Y."/>
            <person name="Donnelly M.J."/>
            <person name="Kadowaki T."/>
            <person name="McGarry J.W."/>
            <person name="Darby A.C."/>
            <person name="Makepeace B.L."/>
        </authorList>
    </citation>
    <scope>NUCLEOTIDE SEQUENCE [LARGE SCALE GENOMIC DNA]</scope>
    <source>
        <strain evidence="2">UoL-UT</strain>
    </source>
</reference>
<accession>A0A443S213</accession>
<keyword evidence="3" id="KW-1185">Reference proteome</keyword>
<dbReference type="VEuPathDB" id="VectorBase:LDEU010506"/>
<sequence length="88" mass="10172">MSCERYSIPIKYIDDFAYPSYLIEKNVRETINWKPRDGDVIVGTFPKSGTTWVQAIVWMIQHNGEGSLPRFNDLNIKLTPYMESIGNT</sequence>
<evidence type="ECO:0000259" key="1">
    <source>
        <dbReference type="Pfam" id="PF00685"/>
    </source>
</evidence>
<dbReference type="GO" id="GO:0008146">
    <property type="term" value="F:sulfotransferase activity"/>
    <property type="evidence" value="ECO:0007669"/>
    <property type="project" value="InterPro"/>
</dbReference>